<proteinExistence type="predicted"/>
<protein>
    <recommendedName>
        <fullName evidence="7">Fe2OG dioxygenase domain-containing protein</fullName>
    </recommendedName>
</protein>
<organism evidence="8 9">
    <name type="scientific">Lottia gigantea</name>
    <name type="common">Giant owl limpet</name>
    <dbReference type="NCBI Taxonomy" id="225164"/>
    <lineage>
        <taxon>Eukaryota</taxon>
        <taxon>Metazoa</taxon>
        <taxon>Spiralia</taxon>
        <taxon>Lophotrochozoa</taxon>
        <taxon>Mollusca</taxon>
        <taxon>Gastropoda</taxon>
        <taxon>Patellogastropoda</taxon>
        <taxon>Lottioidea</taxon>
        <taxon>Lottiidae</taxon>
        <taxon>Lottia</taxon>
    </lineage>
</organism>
<dbReference type="InterPro" id="IPR039210">
    <property type="entry name" value="OGFOD3"/>
</dbReference>
<feature type="domain" description="Fe2OG dioxygenase" evidence="7">
    <location>
        <begin position="172"/>
        <end position="274"/>
    </location>
</feature>
<reference evidence="8 9" key="1">
    <citation type="journal article" date="2013" name="Nature">
        <title>Insights into bilaterian evolution from three spiralian genomes.</title>
        <authorList>
            <person name="Simakov O."/>
            <person name="Marletaz F."/>
            <person name="Cho S.J."/>
            <person name="Edsinger-Gonzales E."/>
            <person name="Havlak P."/>
            <person name="Hellsten U."/>
            <person name="Kuo D.H."/>
            <person name="Larsson T."/>
            <person name="Lv J."/>
            <person name="Arendt D."/>
            <person name="Savage R."/>
            <person name="Osoegawa K."/>
            <person name="de Jong P."/>
            <person name="Grimwood J."/>
            <person name="Chapman J.A."/>
            <person name="Shapiro H."/>
            <person name="Aerts A."/>
            <person name="Otillar R.P."/>
            <person name="Terry A.Y."/>
            <person name="Boore J.L."/>
            <person name="Grigoriev I.V."/>
            <person name="Lindberg D.R."/>
            <person name="Seaver E.C."/>
            <person name="Weisblat D.A."/>
            <person name="Putnam N.H."/>
            <person name="Rokhsar D.S."/>
        </authorList>
    </citation>
    <scope>NUCLEOTIDE SEQUENCE [LARGE SCALE GENOMIC DNA]</scope>
</reference>
<keyword evidence="9" id="KW-1185">Reference proteome</keyword>
<dbReference type="STRING" id="225164.V3ZWQ7"/>
<dbReference type="InterPro" id="IPR006620">
    <property type="entry name" value="Pro_4_hyd_alph"/>
</dbReference>
<evidence type="ECO:0000313" key="8">
    <source>
        <dbReference type="EMBL" id="ESO87050.1"/>
    </source>
</evidence>
<dbReference type="PROSITE" id="PS51471">
    <property type="entry name" value="FE2OG_OXY"/>
    <property type="match status" value="1"/>
</dbReference>
<dbReference type="GO" id="GO:0016020">
    <property type="term" value="C:membrane"/>
    <property type="evidence" value="ECO:0007669"/>
    <property type="project" value="TreeGrafter"/>
</dbReference>
<dbReference type="GO" id="GO:0005506">
    <property type="term" value="F:iron ion binding"/>
    <property type="evidence" value="ECO:0007669"/>
    <property type="project" value="InterPro"/>
</dbReference>
<dbReference type="GO" id="GO:0051213">
    <property type="term" value="F:dioxygenase activity"/>
    <property type="evidence" value="ECO:0007669"/>
    <property type="project" value="UniProtKB-KW"/>
</dbReference>
<dbReference type="Pfam" id="PF13640">
    <property type="entry name" value="2OG-FeII_Oxy_3"/>
    <property type="match status" value="1"/>
</dbReference>
<dbReference type="InterPro" id="IPR005123">
    <property type="entry name" value="Oxoglu/Fe-dep_dioxygenase_dom"/>
</dbReference>
<keyword evidence="2" id="KW-0479">Metal-binding</keyword>
<evidence type="ECO:0000256" key="5">
    <source>
        <dbReference type="ARBA" id="ARBA00023004"/>
    </source>
</evidence>
<evidence type="ECO:0000256" key="1">
    <source>
        <dbReference type="ARBA" id="ARBA00001961"/>
    </source>
</evidence>
<keyword evidence="4" id="KW-0560">Oxidoreductase</keyword>
<dbReference type="Proteomes" id="UP000030746">
    <property type="component" value="Unassembled WGS sequence"/>
</dbReference>
<evidence type="ECO:0000259" key="7">
    <source>
        <dbReference type="PROSITE" id="PS51471"/>
    </source>
</evidence>
<dbReference type="PANTHER" id="PTHR14650:SF1">
    <property type="entry name" value="2-OXOGLUTARATE AND IRON-DEPENDENT OXYGENASE DOMAIN-CONTAINING PROTEIN 3"/>
    <property type="match status" value="1"/>
</dbReference>
<keyword evidence="5" id="KW-0408">Iron</keyword>
<dbReference type="RefSeq" id="XP_009062005.1">
    <property type="nucleotide sequence ID" value="XM_009063757.1"/>
</dbReference>
<evidence type="ECO:0000256" key="6">
    <source>
        <dbReference type="SAM" id="Phobius"/>
    </source>
</evidence>
<dbReference type="OMA" id="YESFHYT"/>
<dbReference type="KEGG" id="lgi:LOTGIDRAFT_106996"/>
<comment type="cofactor">
    <cofactor evidence="1">
        <name>L-ascorbate</name>
        <dbReference type="ChEBI" id="CHEBI:38290"/>
    </cofactor>
</comment>
<feature type="transmembrane region" description="Helical" evidence="6">
    <location>
        <begin position="12"/>
        <end position="32"/>
    </location>
</feature>
<keyword evidence="6" id="KW-1133">Transmembrane helix</keyword>
<dbReference type="AlphaFoldDB" id="V3ZWQ7"/>
<dbReference type="Gene3D" id="2.60.120.620">
    <property type="entry name" value="q2cbj1_9rhob like domain"/>
    <property type="match status" value="1"/>
</dbReference>
<keyword evidence="6" id="KW-0812">Transmembrane</keyword>
<keyword evidence="3" id="KW-0223">Dioxygenase</keyword>
<dbReference type="GO" id="GO:0016705">
    <property type="term" value="F:oxidoreductase activity, acting on paired donors, with incorporation or reduction of molecular oxygen"/>
    <property type="evidence" value="ECO:0007669"/>
    <property type="project" value="InterPro"/>
</dbReference>
<dbReference type="EMBL" id="KB202953">
    <property type="protein sequence ID" value="ESO87050.1"/>
    <property type="molecule type" value="Genomic_DNA"/>
</dbReference>
<sequence length="284" mass="32516">MKNHKKLDKPYTVPCIIAVNIGLIAVIYWWVFHHENIETLVPVSPNVDRLIFQVPCSKDYNLEDFEDCKPKKCGRVVMDNIVSKEDARHLLMVAKKGLALGGSNGGASILDLHSGALSKDNSFINIYRLIEDQQINLLSETDFSIYRKVKNSIHEAITREFKIPKNKLFLTKPTFFSRMNMTEAKSIHDEYWHGHVDKETYGSFHYTALLYLSTYKEDFTGGRFIFIDKDGNKTVEPRLGRVSFFTSGHENLHRVERLISGVRYAITVAFTCDPKHSITDPTAQ</sequence>
<dbReference type="OrthoDB" id="427071at2759"/>
<gene>
    <name evidence="8" type="ORF">LOTGIDRAFT_106996</name>
</gene>
<evidence type="ECO:0000313" key="9">
    <source>
        <dbReference type="Proteomes" id="UP000030746"/>
    </source>
</evidence>
<evidence type="ECO:0000256" key="2">
    <source>
        <dbReference type="ARBA" id="ARBA00022723"/>
    </source>
</evidence>
<name>V3ZWQ7_LOTGI</name>
<keyword evidence="6" id="KW-0472">Membrane</keyword>
<dbReference type="GO" id="GO:0031418">
    <property type="term" value="F:L-ascorbic acid binding"/>
    <property type="evidence" value="ECO:0007669"/>
    <property type="project" value="InterPro"/>
</dbReference>
<dbReference type="PANTHER" id="PTHR14650">
    <property type="entry name" value="PROLYL HYDROXYLASE-RELATED"/>
    <property type="match status" value="1"/>
</dbReference>
<dbReference type="InterPro" id="IPR044862">
    <property type="entry name" value="Pro_4_hyd_alph_FE2OG_OXY"/>
</dbReference>
<dbReference type="GeneID" id="20230168"/>
<accession>V3ZWQ7</accession>
<dbReference type="CTD" id="20230168"/>
<dbReference type="SMART" id="SM00702">
    <property type="entry name" value="P4Hc"/>
    <property type="match status" value="1"/>
</dbReference>
<dbReference type="HOGENOM" id="CLU_042482_0_0_1"/>
<evidence type="ECO:0000256" key="4">
    <source>
        <dbReference type="ARBA" id="ARBA00023002"/>
    </source>
</evidence>
<evidence type="ECO:0000256" key="3">
    <source>
        <dbReference type="ARBA" id="ARBA00022964"/>
    </source>
</evidence>